<dbReference type="GeneID" id="14691859"/>
<dbReference type="AlphaFoldDB" id="K6UIW0"/>
<dbReference type="VEuPathDB" id="PlasmoDB:PCYB_061200"/>
<feature type="compositionally biased region" description="Basic and acidic residues" evidence="1">
    <location>
        <begin position="226"/>
        <end position="242"/>
    </location>
</feature>
<keyword evidence="3" id="KW-1185">Reference proteome</keyword>
<name>K6UIW0_PLACD</name>
<organism evidence="2 3">
    <name type="scientific">Plasmodium cynomolgi (strain B)</name>
    <dbReference type="NCBI Taxonomy" id="1120755"/>
    <lineage>
        <taxon>Eukaryota</taxon>
        <taxon>Sar</taxon>
        <taxon>Alveolata</taxon>
        <taxon>Apicomplexa</taxon>
        <taxon>Aconoidasida</taxon>
        <taxon>Haemosporida</taxon>
        <taxon>Plasmodiidae</taxon>
        <taxon>Plasmodium</taxon>
        <taxon>Plasmodium (Plasmodium)</taxon>
    </lineage>
</organism>
<gene>
    <name evidence="2" type="ORF">PCYB_061200</name>
</gene>
<feature type="region of interest" description="Disordered" evidence="1">
    <location>
        <begin position="87"/>
        <end position="242"/>
    </location>
</feature>
<dbReference type="EMBL" id="DF157098">
    <property type="protein sequence ID" value="GAB65388.1"/>
    <property type="molecule type" value="Genomic_DNA"/>
</dbReference>
<accession>K6UIW0</accession>
<feature type="compositionally biased region" description="Low complexity" evidence="1">
    <location>
        <begin position="181"/>
        <end position="191"/>
    </location>
</feature>
<evidence type="ECO:0000313" key="3">
    <source>
        <dbReference type="Proteomes" id="UP000006319"/>
    </source>
</evidence>
<feature type="compositionally biased region" description="Polar residues" evidence="1">
    <location>
        <begin position="87"/>
        <end position="103"/>
    </location>
</feature>
<dbReference type="RefSeq" id="XP_004221335.1">
    <property type="nucleotide sequence ID" value="XM_004221287.1"/>
</dbReference>
<reference evidence="2 3" key="1">
    <citation type="journal article" date="2012" name="Nat. Genet.">
        <title>Plasmodium cynomolgi genome sequences provide insight into Plasmodium vivax and the monkey malaria clade.</title>
        <authorList>
            <person name="Tachibana S."/>
            <person name="Sullivan S.A."/>
            <person name="Kawai S."/>
            <person name="Nakamura S."/>
            <person name="Kim H.R."/>
            <person name="Goto N."/>
            <person name="Arisue N."/>
            <person name="Palacpac N.M.Q."/>
            <person name="Honma H."/>
            <person name="Yagi M."/>
            <person name="Tougan T."/>
            <person name="Katakai Y."/>
            <person name="Kaneko O."/>
            <person name="Mita T."/>
            <person name="Kita K."/>
            <person name="Yasutomi Y."/>
            <person name="Sutton P.L."/>
            <person name="Shakhbatyan R."/>
            <person name="Horii T."/>
            <person name="Yasunaga T."/>
            <person name="Barnwell J.W."/>
            <person name="Escalante A.A."/>
            <person name="Carlton J.M."/>
            <person name="Tanabe K."/>
        </authorList>
    </citation>
    <scope>NUCLEOTIDE SEQUENCE [LARGE SCALE GENOMIC DNA]</scope>
    <source>
        <strain evidence="2 3">B</strain>
    </source>
</reference>
<feature type="non-terminal residue" evidence="2">
    <location>
        <position position="253"/>
    </location>
</feature>
<proteinExistence type="predicted"/>
<sequence>RCSKKWVLHKQEENAEYTFRSPQGGNELTTWEGVHHSGDNQVVPVQVEAKLNLMPIVHTNQVMEGPPVIAPMLSNSPGKKKSILLSTQRGKQALTKPSKNAKTSGEEEEEAHPDSATNKRQNESAPKKGAPLSKRGVDISRRKLRSLSRRTAQSAKSIRPQPSPSRGSLQKGISPRGPRGTVGKTVGHTVGRSVGSTHSRAKRALPSRPSLRASPLRSAKRKKQNRCHDHQEGEKQKDNRKNVKEFIKALNNS</sequence>
<dbReference type="OrthoDB" id="385216at2759"/>
<protein>
    <submittedName>
        <fullName evidence="2">Uncharacterized protein</fullName>
    </submittedName>
</protein>
<dbReference type="Proteomes" id="UP000006319">
    <property type="component" value="Chromosome 6"/>
</dbReference>
<feature type="non-terminal residue" evidence="2">
    <location>
        <position position="1"/>
    </location>
</feature>
<dbReference type="KEGG" id="pcy:PCYB_061200"/>
<evidence type="ECO:0000313" key="2">
    <source>
        <dbReference type="EMBL" id="GAB65388.1"/>
    </source>
</evidence>
<evidence type="ECO:0000256" key="1">
    <source>
        <dbReference type="SAM" id="MobiDB-lite"/>
    </source>
</evidence>
<feature type="compositionally biased region" description="Low complexity" evidence="1">
    <location>
        <begin position="206"/>
        <end position="217"/>
    </location>
</feature>